<organism evidence="1 2">
    <name type="scientific">Thalassotalea profundi</name>
    <dbReference type="NCBI Taxonomy" id="2036687"/>
    <lineage>
        <taxon>Bacteria</taxon>
        <taxon>Pseudomonadati</taxon>
        <taxon>Pseudomonadota</taxon>
        <taxon>Gammaproteobacteria</taxon>
        <taxon>Alteromonadales</taxon>
        <taxon>Colwelliaceae</taxon>
        <taxon>Thalassotalea</taxon>
    </lineage>
</organism>
<dbReference type="InterPro" id="IPR036188">
    <property type="entry name" value="FAD/NAD-bd_sf"/>
</dbReference>
<dbReference type="Gene3D" id="3.50.50.60">
    <property type="entry name" value="FAD/NAD(P)-binding domain"/>
    <property type="match status" value="1"/>
</dbReference>
<dbReference type="Pfam" id="PF04820">
    <property type="entry name" value="Trp_halogenase"/>
    <property type="match status" value="1"/>
</dbReference>
<accession>A0ABQ3IKZ8</accession>
<proteinExistence type="predicted"/>
<dbReference type="PIRSF" id="PIRSF011396">
    <property type="entry name" value="Trp_halogenase"/>
    <property type="match status" value="1"/>
</dbReference>
<evidence type="ECO:0000313" key="1">
    <source>
        <dbReference type="EMBL" id="GHE86930.1"/>
    </source>
</evidence>
<dbReference type="PANTHER" id="PTHR43747">
    <property type="entry name" value="FAD-BINDING PROTEIN"/>
    <property type="match status" value="1"/>
</dbReference>
<dbReference type="Proteomes" id="UP000626370">
    <property type="component" value="Unassembled WGS sequence"/>
</dbReference>
<gene>
    <name evidence="1" type="ORF">GCM10011501_15230</name>
</gene>
<dbReference type="EMBL" id="BNAH01000005">
    <property type="protein sequence ID" value="GHE86930.1"/>
    <property type="molecule type" value="Genomic_DNA"/>
</dbReference>
<dbReference type="RefSeq" id="WP_229817143.1">
    <property type="nucleotide sequence ID" value="NZ_BNAH01000005.1"/>
</dbReference>
<dbReference type="PANTHER" id="PTHR43747:SF4">
    <property type="entry name" value="FLAVIN-DEPENDENT TRYPTOPHAN HALOGENASE"/>
    <property type="match status" value="1"/>
</dbReference>
<evidence type="ECO:0000313" key="2">
    <source>
        <dbReference type="Proteomes" id="UP000626370"/>
    </source>
</evidence>
<protein>
    <submittedName>
        <fullName evidence="1">Tryptophan halogenase</fullName>
    </submittedName>
</protein>
<name>A0ABQ3IKZ8_9GAMM</name>
<sequence>MSEEIKNIVILGGGSAGWLTAGTLAAKHRQTSKKPYAITLIESPEVKIIGVGEGTWPTMRGTLKTMGINESAFIRECDVSFKQGAKFVKWITGAEDDFYYHPLELPNGYFDTNMAQSWCNGARESSFSSTVSAQEALCEAAIAPKMITSPEYAAIANYAYHIDAGKFAQFLKRHCIENLGVNYISDHVTHVNSDEKTGDITALTTKQNGDVEGDLFVDCSGAKSLLIGQHYQVPLTSKKDVLFIDNAIAVQAPYATPDVEIPPYTLSTAQKSGWIWDIGLPTRRGIGHVFSSQHCSVEEAKQTLIQYLEETGVSKIDELRFNHIDFNPGIREQFWVNNCVAVGMSAGFLEPLEASALVMVELAAAAISEQLPASKMAMPILAKQFNEKFHYNWDRIVDFLKLHYLASQRTDSQFWRDNQQESSIPDSLKALMILWQHRTPSEFDFKQKREVFSAASYQYVLYGMQQLPQTLHSTLSAKEKQLAKQCMDDTKRQTAQYTQALPTHRALLKTLQNHSFQAI</sequence>
<dbReference type="SUPFAM" id="SSF51905">
    <property type="entry name" value="FAD/NAD(P)-binding domain"/>
    <property type="match status" value="1"/>
</dbReference>
<reference evidence="2" key="1">
    <citation type="journal article" date="2019" name="Int. J. Syst. Evol. Microbiol.">
        <title>The Global Catalogue of Microorganisms (GCM) 10K type strain sequencing project: providing services to taxonomists for standard genome sequencing and annotation.</title>
        <authorList>
            <consortium name="The Broad Institute Genomics Platform"/>
            <consortium name="The Broad Institute Genome Sequencing Center for Infectious Disease"/>
            <person name="Wu L."/>
            <person name="Ma J."/>
        </authorList>
    </citation>
    <scope>NUCLEOTIDE SEQUENCE [LARGE SCALE GENOMIC DNA]</scope>
    <source>
        <strain evidence="2">CGMCC 1.15922</strain>
    </source>
</reference>
<comment type="caution">
    <text evidence="1">The sequence shown here is derived from an EMBL/GenBank/DDBJ whole genome shotgun (WGS) entry which is preliminary data.</text>
</comment>
<keyword evidence="2" id="KW-1185">Reference proteome</keyword>
<dbReference type="InterPro" id="IPR050816">
    <property type="entry name" value="Flavin-dep_Halogenase_NPB"/>
</dbReference>
<dbReference type="InterPro" id="IPR006905">
    <property type="entry name" value="Flavin_halogenase"/>
</dbReference>
<dbReference type="InterPro" id="IPR033856">
    <property type="entry name" value="Trp_halogen"/>
</dbReference>